<evidence type="ECO:0000313" key="7">
    <source>
        <dbReference type="EMBL" id="CAE2273403.1"/>
    </source>
</evidence>
<evidence type="ECO:0000256" key="1">
    <source>
        <dbReference type="ARBA" id="ARBA00004123"/>
    </source>
</evidence>
<dbReference type="GO" id="GO:0003700">
    <property type="term" value="F:DNA-binding transcription factor activity"/>
    <property type="evidence" value="ECO:0007669"/>
    <property type="project" value="InterPro"/>
</dbReference>
<evidence type="ECO:0000256" key="4">
    <source>
        <dbReference type="RuleBase" id="RU004020"/>
    </source>
</evidence>
<gene>
    <name evidence="6" type="ORF">OAUR00152_LOCUS33429</name>
    <name evidence="7" type="ORF">OAUR00152_LOCUS33430</name>
</gene>
<name>A0A6U6IV08_9STRA</name>
<evidence type="ECO:0000256" key="2">
    <source>
        <dbReference type="ARBA" id="ARBA00023125"/>
    </source>
</evidence>
<dbReference type="InterPro" id="IPR036390">
    <property type="entry name" value="WH_DNA-bd_sf"/>
</dbReference>
<dbReference type="EMBL" id="HBKQ01048416">
    <property type="protein sequence ID" value="CAE2273398.1"/>
    <property type="molecule type" value="Transcribed_RNA"/>
</dbReference>
<dbReference type="GO" id="GO:0043565">
    <property type="term" value="F:sequence-specific DNA binding"/>
    <property type="evidence" value="ECO:0007669"/>
    <property type="project" value="InterPro"/>
</dbReference>
<sequence>MAAIMSVAPAPAGLPAVARSASIMPVQCSSLVTPTPSSASSLVEGGSDSDVGNTSAMTAAALHSASLLPGGVVPGAAAAVSMATAALSGVGGIGAGGTIPIAALGGGVDPASQAASAAAAMAAHSHAPHHPIPEFLYQLTKMLTDNNREIIEWRGARIHVHHPQRLADEVLHKYFRHSKYASFQRQLNYFGFRKIAGKGKMAPCSYVNDAATEDMRSLLFIKRKTNGSAARKQQQERAAAAVTGTLPPVAAAAAASSASSNALMAQGGILSGMKRKLDHQQPDLATLAAAGGLHPVLAAHQHAQLAAFHQAKRQQFAPMATAGSALGAPPSLNSLAGFGDTPALTASIGPYGALTSQAGLTQPFSESFHFPSEKTLAALAASRGNAAGLAGSVTLAQAGLSSLTNPATAALSRLGSSVAEGFGPASLAAAQASAAAESMPCPATAAMKAAGAAGAPLDSNISGLLDANPGPAPTSAVARQASQALLSSLPSSSALFPETLSTISLSQMAAGGAGGSAAEQLAAAEAAVARVGGHQRRSLLHLDALLRRDGSLADLAGVPGALPIGLPSVPSISQFQSAFSGAPGAASAAAAAAAGAATAGMAAGFEPTPVMDAAEAARARADEMGRSADLARARAEEMGRLAAAASAATRR</sequence>
<comment type="subcellular location">
    <subcellularLocation>
        <location evidence="1">Nucleus</location>
    </subcellularLocation>
</comment>
<organism evidence="7">
    <name type="scientific">Odontella aurita</name>
    <dbReference type="NCBI Taxonomy" id="265563"/>
    <lineage>
        <taxon>Eukaryota</taxon>
        <taxon>Sar</taxon>
        <taxon>Stramenopiles</taxon>
        <taxon>Ochrophyta</taxon>
        <taxon>Bacillariophyta</taxon>
        <taxon>Mediophyceae</taxon>
        <taxon>Biddulphiophycidae</taxon>
        <taxon>Eupodiscales</taxon>
        <taxon>Odontellaceae</taxon>
        <taxon>Odontella</taxon>
    </lineage>
</organism>
<protein>
    <recommendedName>
        <fullName evidence="5">HSF-type DNA-binding domain-containing protein</fullName>
    </recommendedName>
</protein>
<reference evidence="7" key="1">
    <citation type="submission" date="2021-01" db="EMBL/GenBank/DDBJ databases">
        <authorList>
            <person name="Corre E."/>
            <person name="Pelletier E."/>
            <person name="Niang G."/>
            <person name="Scheremetjew M."/>
            <person name="Finn R."/>
            <person name="Kale V."/>
            <person name="Holt S."/>
            <person name="Cochrane G."/>
            <person name="Meng A."/>
            <person name="Brown T."/>
            <person name="Cohen L."/>
        </authorList>
    </citation>
    <scope>NUCLEOTIDE SEQUENCE</scope>
    <source>
        <strain evidence="7">Isolate 1302-5</strain>
    </source>
</reference>
<evidence type="ECO:0000256" key="3">
    <source>
        <dbReference type="ARBA" id="ARBA00023242"/>
    </source>
</evidence>
<dbReference type="Gene3D" id="1.10.10.10">
    <property type="entry name" value="Winged helix-like DNA-binding domain superfamily/Winged helix DNA-binding domain"/>
    <property type="match status" value="1"/>
</dbReference>
<dbReference type="EMBL" id="HBKQ01048417">
    <property type="protein sequence ID" value="CAE2273403.1"/>
    <property type="molecule type" value="Transcribed_RNA"/>
</dbReference>
<dbReference type="PANTHER" id="PTHR10015">
    <property type="entry name" value="HEAT SHOCK TRANSCRIPTION FACTOR"/>
    <property type="match status" value="1"/>
</dbReference>
<dbReference type="GO" id="GO:0005634">
    <property type="term" value="C:nucleus"/>
    <property type="evidence" value="ECO:0007669"/>
    <property type="project" value="UniProtKB-SubCell"/>
</dbReference>
<accession>A0A6U6IV08</accession>
<dbReference type="Pfam" id="PF00447">
    <property type="entry name" value="HSF_DNA-bind"/>
    <property type="match status" value="1"/>
</dbReference>
<proteinExistence type="inferred from homology"/>
<dbReference type="PANTHER" id="PTHR10015:SF206">
    <property type="entry name" value="HSF-TYPE DNA-BINDING DOMAIN-CONTAINING PROTEIN"/>
    <property type="match status" value="1"/>
</dbReference>
<evidence type="ECO:0000259" key="5">
    <source>
        <dbReference type="SMART" id="SM00415"/>
    </source>
</evidence>
<dbReference type="InterPro" id="IPR000232">
    <property type="entry name" value="HSF_DNA-bd"/>
</dbReference>
<dbReference type="InterPro" id="IPR036388">
    <property type="entry name" value="WH-like_DNA-bd_sf"/>
</dbReference>
<dbReference type="SMART" id="SM00415">
    <property type="entry name" value="HSF"/>
    <property type="match status" value="1"/>
</dbReference>
<dbReference type="SUPFAM" id="SSF46785">
    <property type="entry name" value="Winged helix' DNA-binding domain"/>
    <property type="match status" value="1"/>
</dbReference>
<keyword evidence="3" id="KW-0539">Nucleus</keyword>
<feature type="domain" description="HSF-type DNA-binding" evidence="5">
    <location>
        <begin position="131"/>
        <end position="224"/>
    </location>
</feature>
<keyword evidence="2" id="KW-0238">DNA-binding</keyword>
<dbReference type="AlphaFoldDB" id="A0A6U6IV08"/>
<dbReference type="FunFam" id="1.10.10.10:FF:000286">
    <property type="entry name" value="Heat shock transcription factor"/>
    <property type="match status" value="1"/>
</dbReference>
<comment type="similarity">
    <text evidence="4">Belongs to the HSF family.</text>
</comment>
<evidence type="ECO:0000313" key="6">
    <source>
        <dbReference type="EMBL" id="CAE2273398.1"/>
    </source>
</evidence>